<feature type="domain" description="Probable zinc-binding" evidence="2">
    <location>
        <begin position="70"/>
        <end position="116"/>
    </location>
</feature>
<sequence length="153" mass="17674">MTSGKQKRQILDARRKAKSEDERLRVQAEKNDKARTAIANLEAVLVKREALAPSNSYGEPDFVTRGYYVDQTFQCPRCEVVETWRATQQKWWYEVAKGSVYSSARYCTACRRKRREGRWREEDSQIVQRKIFAGLGIILPPSPPRVSPPSLPQ</sequence>
<dbReference type="Proteomes" id="UP000315700">
    <property type="component" value="Chromosome"/>
</dbReference>
<feature type="compositionally biased region" description="Basic and acidic residues" evidence="1">
    <location>
        <begin position="9"/>
        <end position="28"/>
    </location>
</feature>
<evidence type="ECO:0000313" key="3">
    <source>
        <dbReference type="EMBL" id="QDT54701.1"/>
    </source>
</evidence>
<evidence type="ECO:0000313" key="4">
    <source>
        <dbReference type="Proteomes" id="UP000315700"/>
    </source>
</evidence>
<reference evidence="3 4" key="1">
    <citation type="submission" date="2019-02" db="EMBL/GenBank/DDBJ databases">
        <title>Deep-cultivation of Planctomycetes and their phenomic and genomic characterization uncovers novel biology.</title>
        <authorList>
            <person name="Wiegand S."/>
            <person name="Jogler M."/>
            <person name="Boedeker C."/>
            <person name="Pinto D."/>
            <person name="Vollmers J."/>
            <person name="Rivas-Marin E."/>
            <person name="Kohn T."/>
            <person name="Peeters S.H."/>
            <person name="Heuer A."/>
            <person name="Rast P."/>
            <person name="Oberbeckmann S."/>
            <person name="Bunk B."/>
            <person name="Jeske O."/>
            <person name="Meyerdierks A."/>
            <person name="Storesund J.E."/>
            <person name="Kallscheuer N."/>
            <person name="Luecker S."/>
            <person name="Lage O.M."/>
            <person name="Pohl T."/>
            <person name="Merkel B.J."/>
            <person name="Hornburger P."/>
            <person name="Mueller R.-W."/>
            <person name="Bruemmer F."/>
            <person name="Labrenz M."/>
            <person name="Spormann A.M."/>
            <person name="Op den Camp H."/>
            <person name="Overmann J."/>
            <person name="Amann R."/>
            <person name="Jetten M.S.M."/>
            <person name="Mascher T."/>
            <person name="Medema M.H."/>
            <person name="Devos D.P."/>
            <person name="Kaster A.-K."/>
            <person name="Ovreas L."/>
            <person name="Rohde M."/>
            <person name="Galperin M.Y."/>
            <person name="Jogler C."/>
        </authorList>
    </citation>
    <scope>NUCLEOTIDE SEQUENCE [LARGE SCALE GENOMIC DNA]</scope>
    <source>
        <strain evidence="3 4">Pan44</strain>
    </source>
</reference>
<dbReference type="RefSeq" id="WP_145030540.1">
    <property type="nucleotide sequence ID" value="NZ_CP036271.1"/>
</dbReference>
<dbReference type="KEGG" id="ccos:Pan44_27360"/>
<proteinExistence type="predicted"/>
<dbReference type="InParanoid" id="A0A517SEZ3"/>
<accession>A0A517SEZ3</accession>
<name>A0A517SEZ3_9PLAN</name>
<dbReference type="AlphaFoldDB" id="A0A517SEZ3"/>
<organism evidence="3 4">
    <name type="scientific">Caulifigura coniformis</name>
    <dbReference type="NCBI Taxonomy" id="2527983"/>
    <lineage>
        <taxon>Bacteria</taxon>
        <taxon>Pseudomonadati</taxon>
        <taxon>Planctomycetota</taxon>
        <taxon>Planctomycetia</taxon>
        <taxon>Planctomycetales</taxon>
        <taxon>Planctomycetaceae</taxon>
        <taxon>Caulifigura</taxon>
    </lineage>
</organism>
<protein>
    <recommendedName>
        <fullName evidence="2">Probable zinc-binding domain-containing protein</fullName>
    </recommendedName>
</protein>
<keyword evidence="4" id="KW-1185">Reference proteome</keyword>
<evidence type="ECO:0000256" key="1">
    <source>
        <dbReference type="SAM" id="MobiDB-lite"/>
    </source>
</evidence>
<dbReference type="InterPro" id="IPR025306">
    <property type="entry name" value="Zn-bnd_dom_prob"/>
</dbReference>
<dbReference type="Pfam" id="PF13451">
    <property type="entry name" value="zf_Tbcl"/>
    <property type="match status" value="1"/>
</dbReference>
<dbReference type="EMBL" id="CP036271">
    <property type="protein sequence ID" value="QDT54701.1"/>
    <property type="molecule type" value="Genomic_DNA"/>
</dbReference>
<evidence type="ECO:0000259" key="2">
    <source>
        <dbReference type="Pfam" id="PF13451"/>
    </source>
</evidence>
<dbReference type="OrthoDB" id="289270at2"/>
<feature type="region of interest" description="Disordered" evidence="1">
    <location>
        <begin position="1"/>
        <end position="28"/>
    </location>
</feature>
<gene>
    <name evidence="3" type="ORF">Pan44_27360</name>
</gene>